<protein>
    <submittedName>
        <fullName evidence="1">Uncharacterized protein</fullName>
    </submittedName>
</protein>
<comment type="caution">
    <text evidence="1">The sequence shown here is derived from an EMBL/GenBank/DDBJ whole genome shotgun (WGS) entry which is preliminary data.</text>
</comment>
<reference evidence="1 2" key="1">
    <citation type="journal article" date="2014" name="Genome Announc.">
        <title>Draft Genome Sequence of Xylella fastidiosa Pear Leaf Scorch Strain in Taiwan.</title>
        <authorList>
            <person name="Su C.C."/>
            <person name="Deng W.L."/>
            <person name="Jan F.J."/>
            <person name="Chang C.J."/>
            <person name="Huang H."/>
            <person name="Chen J."/>
        </authorList>
    </citation>
    <scope>NUCLEOTIDE SEQUENCE [LARGE SCALE GENOMIC DNA]</scope>
    <source>
        <strain evidence="1 2">PLS229</strain>
    </source>
</reference>
<name>Z9JMQ6_9GAMM</name>
<proteinExistence type="predicted"/>
<sequence>MAYLISNAVAFTIEGSYVVCSHPIPLAEVTILFGSNNVMIGMLSGWWSQMYVVGELRSADTKIAAKNGWQRVLAWFPIRVSIGTSMLASGGGGLCCADDDKATGAVYVVVVANDSTRTGSATCQHRSSWVIA</sequence>
<evidence type="ECO:0000313" key="1">
    <source>
        <dbReference type="EMBL" id="EWS79066.1"/>
    </source>
</evidence>
<dbReference type="GeneID" id="68901494"/>
<accession>Z9JMQ6</accession>
<dbReference type="Proteomes" id="UP000020406">
    <property type="component" value="Unassembled WGS sequence"/>
</dbReference>
<dbReference type="EMBL" id="JDSQ01000003">
    <property type="protein sequence ID" value="EWS79066.1"/>
    <property type="molecule type" value="Genomic_DNA"/>
</dbReference>
<dbReference type="RefSeq" id="WP_038270340.1">
    <property type="nucleotide sequence ID" value="NZ_CP053627.1"/>
</dbReference>
<dbReference type="PATRIC" id="fig|1444770.3.peg.497"/>
<dbReference type="KEGG" id="xtw:AB672_09320"/>
<dbReference type="AlphaFoldDB" id="Z9JMQ6"/>
<evidence type="ECO:0000313" key="2">
    <source>
        <dbReference type="Proteomes" id="UP000020406"/>
    </source>
</evidence>
<gene>
    <name evidence="1" type="ORF">AF72_02060</name>
</gene>
<organism evidence="1 2">
    <name type="scientific">Xylella taiwanensis</name>
    <dbReference type="NCBI Taxonomy" id="1444770"/>
    <lineage>
        <taxon>Bacteria</taxon>
        <taxon>Pseudomonadati</taxon>
        <taxon>Pseudomonadota</taxon>
        <taxon>Gammaproteobacteria</taxon>
        <taxon>Lysobacterales</taxon>
        <taxon>Lysobacteraceae</taxon>
        <taxon>Xylella</taxon>
    </lineage>
</organism>